<feature type="non-terminal residue" evidence="2">
    <location>
        <position position="1"/>
    </location>
</feature>
<dbReference type="EMBL" id="QJKJ01003000">
    <property type="protein sequence ID" value="RDY00428.1"/>
    <property type="molecule type" value="Genomic_DNA"/>
</dbReference>
<dbReference type="AlphaFoldDB" id="A0A371HCB7"/>
<name>A0A371HCB7_MUCPR</name>
<evidence type="ECO:0000313" key="2">
    <source>
        <dbReference type="EMBL" id="RDY00428.1"/>
    </source>
</evidence>
<sequence length="83" mass="9246">MQEQIEKLIQEGHLSQYVHKGSEKAQTSPRATKKMNEGEGPRGVKEELKGEKRRERSRSPQRRDTRCRGVITTISGGGDALGA</sequence>
<comment type="caution">
    <text evidence="2">The sequence shown here is derived from an EMBL/GenBank/DDBJ whole genome shotgun (WGS) entry which is preliminary data.</text>
</comment>
<keyword evidence="3" id="KW-1185">Reference proteome</keyword>
<evidence type="ECO:0000256" key="1">
    <source>
        <dbReference type="SAM" id="MobiDB-lite"/>
    </source>
</evidence>
<evidence type="ECO:0000313" key="3">
    <source>
        <dbReference type="Proteomes" id="UP000257109"/>
    </source>
</evidence>
<dbReference type="Proteomes" id="UP000257109">
    <property type="component" value="Unassembled WGS sequence"/>
</dbReference>
<feature type="compositionally biased region" description="Basic and acidic residues" evidence="1">
    <location>
        <begin position="1"/>
        <end position="10"/>
    </location>
</feature>
<organism evidence="2 3">
    <name type="scientific">Mucuna pruriens</name>
    <name type="common">Velvet bean</name>
    <name type="synonym">Dolichos pruriens</name>
    <dbReference type="NCBI Taxonomy" id="157652"/>
    <lineage>
        <taxon>Eukaryota</taxon>
        <taxon>Viridiplantae</taxon>
        <taxon>Streptophyta</taxon>
        <taxon>Embryophyta</taxon>
        <taxon>Tracheophyta</taxon>
        <taxon>Spermatophyta</taxon>
        <taxon>Magnoliopsida</taxon>
        <taxon>eudicotyledons</taxon>
        <taxon>Gunneridae</taxon>
        <taxon>Pentapetalae</taxon>
        <taxon>rosids</taxon>
        <taxon>fabids</taxon>
        <taxon>Fabales</taxon>
        <taxon>Fabaceae</taxon>
        <taxon>Papilionoideae</taxon>
        <taxon>50 kb inversion clade</taxon>
        <taxon>NPAAA clade</taxon>
        <taxon>indigoferoid/millettioid clade</taxon>
        <taxon>Phaseoleae</taxon>
        <taxon>Mucuna</taxon>
    </lineage>
</organism>
<protein>
    <submittedName>
        <fullName evidence="2">Uncharacterized protein</fullName>
    </submittedName>
</protein>
<feature type="compositionally biased region" description="Basic and acidic residues" evidence="1">
    <location>
        <begin position="34"/>
        <end position="67"/>
    </location>
</feature>
<accession>A0A371HCB7</accession>
<reference evidence="2" key="1">
    <citation type="submission" date="2018-05" db="EMBL/GenBank/DDBJ databases">
        <title>Draft genome of Mucuna pruriens seed.</title>
        <authorList>
            <person name="Nnadi N.E."/>
            <person name="Vos R."/>
            <person name="Hasami M.H."/>
            <person name="Devisetty U.K."/>
            <person name="Aguiy J.C."/>
        </authorList>
    </citation>
    <scope>NUCLEOTIDE SEQUENCE [LARGE SCALE GENOMIC DNA]</scope>
    <source>
        <strain evidence="2">JCA_2017</strain>
    </source>
</reference>
<feature type="region of interest" description="Disordered" evidence="1">
    <location>
        <begin position="1"/>
        <end position="83"/>
    </location>
</feature>
<proteinExistence type="predicted"/>
<gene>
    <name evidence="2" type="ORF">CR513_16391</name>
</gene>